<dbReference type="OrthoDB" id="2445244at2759"/>
<name>A0A9N9E1T7_9GLOM</name>
<gene>
    <name evidence="1" type="ORF">FCALED_LOCUS11538</name>
</gene>
<sequence length="82" mass="9097">MEQIVIVLWRLANGVGIRVIEQTLGVSQGFGFEHGESGLGNRKLPNIIDVMDGSHIPIHSPSKNDAHYINRKSFHSFNLLSC</sequence>
<evidence type="ECO:0000313" key="1">
    <source>
        <dbReference type="EMBL" id="CAG8660853.1"/>
    </source>
</evidence>
<protein>
    <submittedName>
        <fullName evidence="1">14074_t:CDS:1</fullName>
    </submittedName>
</protein>
<proteinExistence type="predicted"/>
<keyword evidence="2" id="KW-1185">Reference proteome</keyword>
<dbReference type="AlphaFoldDB" id="A0A9N9E1T7"/>
<dbReference type="EMBL" id="CAJVPQ010004935">
    <property type="protein sequence ID" value="CAG8660853.1"/>
    <property type="molecule type" value="Genomic_DNA"/>
</dbReference>
<dbReference type="Proteomes" id="UP000789570">
    <property type="component" value="Unassembled WGS sequence"/>
</dbReference>
<accession>A0A9N9E1T7</accession>
<comment type="caution">
    <text evidence="1">The sequence shown here is derived from an EMBL/GenBank/DDBJ whole genome shotgun (WGS) entry which is preliminary data.</text>
</comment>
<reference evidence="1" key="1">
    <citation type="submission" date="2021-06" db="EMBL/GenBank/DDBJ databases">
        <authorList>
            <person name="Kallberg Y."/>
            <person name="Tangrot J."/>
            <person name="Rosling A."/>
        </authorList>
    </citation>
    <scope>NUCLEOTIDE SEQUENCE</scope>
    <source>
        <strain evidence="1">UK204</strain>
    </source>
</reference>
<organism evidence="1 2">
    <name type="scientific">Funneliformis caledonium</name>
    <dbReference type="NCBI Taxonomy" id="1117310"/>
    <lineage>
        <taxon>Eukaryota</taxon>
        <taxon>Fungi</taxon>
        <taxon>Fungi incertae sedis</taxon>
        <taxon>Mucoromycota</taxon>
        <taxon>Glomeromycotina</taxon>
        <taxon>Glomeromycetes</taxon>
        <taxon>Glomerales</taxon>
        <taxon>Glomeraceae</taxon>
        <taxon>Funneliformis</taxon>
    </lineage>
</organism>
<evidence type="ECO:0000313" key="2">
    <source>
        <dbReference type="Proteomes" id="UP000789570"/>
    </source>
</evidence>